<dbReference type="InterPro" id="IPR042089">
    <property type="entry name" value="Peptidase_M13_dom_2"/>
</dbReference>
<dbReference type="Pfam" id="PF01431">
    <property type="entry name" value="Peptidase_M13"/>
    <property type="match status" value="1"/>
</dbReference>
<proteinExistence type="inferred from homology"/>
<dbReference type="CDD" id="cd08662">
    <property type="entry name" value="M13"/>
    <property type="match status" value="1"/>
</dbReference>
<sequence length="653" mass="75965">MRGPFLFLLNFLVLHADNVQASFSNEDDQEHTPYMRQLFRLAKAAEIKSFMNTTADPCSNFYEFACGNYKYINPARALEVVSTGSIETLQKGFKRKLQEMLSTPQHGHDTPEDVQVKRFYESCTRLTFNTFEQQLKELISEFGSMPVLVGNFWREEDFHWLETSGRIGHRYGVSAIIEALSSDEGTAVLSPPKFILEPPADYMRERDRIAVILKRNLGVESRLAEQTARELLEFEETLGRMPEDGKSQVKAFRVEEEHQPLLDVHRLLNVTFVGVQTILVENLAYTRHLNEVIKNFPQRTVANYIFYYLVKNFLDFPWRTSPNLKKECVDLTRKHIPRSLDNMFYRRHKKAASDIRDIWHQIKDAFNRTLFSPHLNWIQNSTQKTAYAKLQKMTLNLLNYEAINFTQKFEGLNLTSSNYFENLRRVKQILAVRRTSDKILDSYYSPAYILFHNKINMPVAYLQRYYFWADAYPKALKFGTLGFFIGHELVHGFSSDGLGYLDGDTYNWWDRRSHKNYMEREVCYKKQYGGYPDMETTDQTENIADNGGLSLALAAYKEWSERQKKVDGTRIHLENEQLPSLNFTSKQLFFLSFAQKLCQDIDYASLAVPLTSELHASGYIRVIGTLSNLDEFSQEFNCSKGSSMNPKQKCTIY</sequence>
<dbReference type="GO" id="GO:0004222">
    <property type="term" value="F:metalloendopeptidase activity"/>
    <property type="evidence" value="ECO:0007669"/>
    <property type="project" value="InterPro"/>
</dbReference>
<dbReference type="InterPro" id="IPR018497">
    <property type="entry name" value="Peptidase_M13_C"/>
</dbReference>
<protein>
    <submittedName>
        <fullName evidence="14 15">Endothelin-converting enzyme homolog</fullName>
    </submittedName>
    <submittedName>
        <fullName evidence="13">Neprilysin-21-like</fullName>
    </submittedName>
</protein>
<keyword evidence="6" id="KW-0378">Hydrolase</keyword>
<evidence type="ECO:0000313" key="16">
    <source>
        <dbReference type="RefSeq" id="XP_070143086.1"/>
    </source>
</evidence>
<dbReference type="InterPro" id="IPR008753">
    <property type="entry name" value="Peptidase_M13_N"/>
</dbReference>
<name>A0A6P4JMM6_DROKI</name>
<dbReference type="PANTHER" id="PTHR11733:SF238">
    <property type="entry name" value="FI07649P-RELATED"/>
    <property type="match status" value="1"/>
</dbReference>
<keyword evidence="5" id="KW-0479">Metal-binding</keyword>
<feature type="domain" description="Peptidase M13 N-terminal" evidence="11">
    <location>
        <begin position="57"/>
        <end position="396"/>
    </location>
</feature>
<dbReference type="Proteomes" id="UP001652661">
    <property type="component" value="Chromosome 3R"/>
</dbReference>
<gene>
    <name evidence="13 14 15 16" type="primary">LOC108084280</name>
</gene>
<dbReference type="RefSeq" id="XP_070143085.1">
    <property type="nucleotide sequence ID" value="XM_070286984.1"/>
</dbReference>
<dbReference type="PROSITE" id="PS51885">
    <property type="entry name" value="NEPRILYSIN"/>
    <property type="match status" value="1"/>
</dbReference>
<feature type="signal peptide" evidence="9">
    <location>
        <begin position="1"/>
        <end position="21"/>
    </location>
</feature>
<evidence type="ECO:0000256" key="7">
    <source>
        <dbReference type="ARBA" id="ARBA00022833"/>
    </source>
</evidence>
<evidence type="ECO:0000313" key="15">
    <source>
        <dbReference type="RefSeq" id="XP_070143085.1"/>
    </source>
</evidence>
<dbReference type="Pfam" id="PF05649">
    <property type="entry name" value="Peptidase_M13_N"/>
    <property type="match status" value="1"/>
</dbReference>
<evidence type="ECO:0000256" key="2">
    <source>
        <dbReference type="ARBA" id="ARBA00004401"/>
    </source>
</evidence>
<accession>A0A6P4JMM6</accession>
<evidence type="ECO:0000259" key="11">
    <source>
        <dbReference type="Pfam" id="PF05649"/>
    </source>
</evidence>
<dbReference type="OMA" id="NWARINP"/>
<evidence type="ECO:0000256" key="5">
    <source>
        <dbReference type="ARBA" id="ARBA00022723"/>
    </source>
</evidence>
<reference evidence="13" key="1">
    <citation type="submission" date="2025-04" db="UniProtKB">
        <authorList>
            <consortium name="RefSeq"/>
        </authorList>
    </citation>
    <scope>IDENTIFICATION</scope>
    <source>
        <strain evidence="14 15">14028-0561.14</strain>
        <tissue evidence="14 15">Whole fly</tissue>
    </source>
</reference>
<evidence type="ECO:0000313" key="12">
    <source>
        <dbReference type="Proteomes" id="UP001652661"/>
    </source>
</evidence>
<dbReference type="RefSeq" id="XP_070143086.1">
    <property type="nucleotide sequence ID" value="XM_070286985.1"/>
</dbReference>
<dbReference type="Gene3D" id="1.10.1380.10">
    <property type="entry name" value="Neutral endopeptidase , domain2"/>
    <property type="match status" value="1"/>
</dbReference>
<evidence type="ECO:0000259" key="10">
    <source>
        <dbReference type="Pfam" id="PF01431"/>
    </source>
</evidence>
<dbReference type="PRINTS" id="PR00786">
    <property type="entry name" value="NEPRILYSIN"/>
</dbReference>
<evidence type="ECO:0000313" key="14">
    <source>
        <dbReference type="RefSeq" id="XP_070143084.1"/>
    </source>
</evidence>
<keyword evidence="4" id="KW-0645">Protease</keyword>
<comment type="subcellular location">
    <subcellularLocation>
        <location evidence="2">Cell membrane</location>
        <topology evidence="2">Single-pass type II membrane protein</topology>
    </subcellularLocation>
</comment>
<evidence type="ECO:0000256" key="9">
    <source>
        <dbReference type="SAM" id="SignalP"/>
    </source>
</evidence>
<dbReference type="GO" id="GO:0046872">
    <property type="term" value="F:metal ion binding"/>
    <property type="evidence" value="ECO:0007669"/>
    <property type="project" value="UniProtKB-KW"/>
</dbReference>
<dbReference type="GO" id="GO:0005886">
    <property type="term" value="C:plasma membrane"/>
    <property type="evidence" value="ECO:0007669"/>
    <property type="project" value="UniProtKB-SubCell"/>
</dbReference>
<evidence type="ECO:0000256" key="3">
    <source>
        <dbReference type="ARBA" id="ARBA00007357"/>
    </source>
</evidence>
<comment type="cofactor">
    <cofactor evidence="1">
        <name>Zn(2+)</name>
        <dbReference type="ChEBI" id="CHEBI:29105"/>
    </cofactor>
</comment>
<evidence type="ECO:0000256" key="4">
    <source>
        <dbReference type="ARBA" id="ARBA00022670"/>
    </source>
</evidence>
<dbReference type="AlphaFoldDB" id="A0A6P4JMM6"/>
<evidence type="ECO:0000256" key="8">
    <source>
        <dbReference type="ARBA" id="ARBA00023049"/>
    </source>
</evidence>
<dbReference type="RefSeq" id="XP_070143084.1">
    <property type="nucleotide sequence ID" value="XM_070286983.1"/>
</dbReference>
<dbReference type="InterPro" id="IPR024079">
    <property type="entry name" value="MetalloPept_cat_dom_sf"/>
</dbReference>
<dbReference type="InterPro" id="IPR000718">
    <property type="entry name" value="Peptidase_M13"/>
</dbReference>
<evidence type="ECO:0000256" key="6">
    <source>
        <dbReference type="ARBA" id="ARBA00022801"/>
    </source>
</evidence>
<dbReference type="Gene3D" id="3.40.390.10">
    <property type="entry name" value="Collagenase (Catalytic Domain)"/>
    <property type="match status" value="1"/>
</dbReference>
<dbReference type="GO" id="GO:0016485">
    <property type="term" value="P:protein processing"/>
    <property type="evidence" value="ECO:0007669"/>
    <property type="project" value="TreeGrafter"/>
</dbReference>
<dbReference type="GeneID" id="108084280"/>
<feature type="chain" id="PRO_5027759753" evidence="9">
    <location>
        <begin position="22"/>
        <end position="653"/>
    </location>
</feature>
<dbReference type="SUPFAM" id="SSF55486">
    <property type="entry name" value="Metalloproteases ('zincins'), catalytic domain"/>
    <property type="match status" value="1"/>
</dbReference>
<organism evidence="12 13">
    <name type="scientific">Drosophila kikkawai</name>
    <name type="common">Fruit fly</name>
    <dbReference type="NCBI Taxonomy" id="30033"/>
    <lineage>
        <taxon>Eukaryota</taxon>
        <taxon>Metazoa</taxon>
        <taxon>Ecdysozoa</taxon>
        <taxon>Arthropoda</taxon>
        <taxon>Hexapoda</taxon>
        <taxon>Insecta</taxon>
        <taxon>Pterygota</taxon>
        <taxon>Neoptera</taxon>
        <taxon>Endopterygota</taxon>
        <taxon>Diptera</taxon>
        <taxon>Brachycera</taxon>
        <taxon>Muscomorpha</taxon>
        <taxon>Ephydroidea</taxon>
        <taxon>Drosophilidae</taxon>
        <taxon>Drosophila</taxon>
        <taxon>Sophophora</taxon>
    </lineage>
</organism>
<keyword evidence="7" id="KW-0862">Zinc</keyword>
<keyword evidence="8" id="KW-0482">Metalloprotease</keyword>
<comment type="similarity">
    <text evidence="3">Belongs to the peptidase M13 family.</text>
</comment>
<feature type="domain" description="Peptidase M13 C-terminal" evidence="10">
    <location>
        <begin position="443"/>
        <end position="652"/>
    </location>
</feature>
<evidence type="ECO:0000256" key="1">
    <source>
        <dbReference type="ARBA" id="ARBA00001947"/>
    </source>
</evidence>
<keyword evidence="12" id="KW-1185">Reference proteome</keyword>
<dbReference type="RefSeq" id="XP_017035924.1">
    <property type="nucleotide sequence ID" value="XM_017180435.1"/>
</dbReference>
<dbReference type="OrthoDB" id="6475849at2759"/>
<dbReference type="PANTHER" id="PTHR11733">
    <property type="entry name" value="ZINC METALLOPROTEASE FAMILY M13 NEPRILYSIN-RELATED"/>
    <property type="match status" value="1"/>
</dbReference>
<keyword evidence="9" id="KW-0732">Signal</keyword>
<evidence type="ECO:0000313" key="13">
    <source>
        <dbReference type="RefSeq" id="XP_017035924.1"/>
    </source>
</evidence>